<organism evidence="2 3">
    <name type="scientific">Tautonia sociabilis</name>
    <dbReference type="NCBI Taxonomy" id="2080755"/>
    <lineage>
        <taxon>Bacteria</taxon>
        <taxon>Pseudomonadati</taxon>
        <taxon>Planctomycetota</taxon>
        <taxon>Planctomycetia</taxon>
        <taxon>Isosphaerales</taxon>
        <taxon>Isosphaeraceae</taxon>
        <taxon>Tautonia</taxon>
    </lineage>
</organism>
<accession>A0A432MNG7</accession>
<protein>
    <submittedName>
        <fullName evidence="2">Uncharacterized protein</fullName>
    </submittedName>
</protein>
<dbReference type="EMBL" id="RYZH01000005">
    <property type="protein sequence ID" value="RUL88984.1"/>
    <property type="molecule type" value="Genomic_DNA"/>
</dbReference>
<dbReference type="AlphaFoldDB" id="A0A432MNG7"/>
<gene>
    <name evidence="2" type="ORF">TsocGM_03735</name>
</gene>
<dbReference type="RefSeq" id="WP_126723978.1">
    <property type="nucleotide sequence ID" value="NZ_RYZH01000005.1"/>
</dbReference>
<proteinExistence type="predicted"/>
<reference evidence="2 3" key="1">
    <citation type="submission" date="2018-12" db="EMBL/GenBank/DDBJ databases">
        <authorList>
            <person name="Toschakov S.V."/>
        </authorList>
    </citation>
    <scope>NUCLEOTIDE SEQUENCE [LARGE SCALE GENOMIC DNA]</scope>
    <source>
        <strain evidence="2 3">GM2012</strain>
    </source>
</reference>
<sequence length="105" mass="10952">MRSTLSLLASRFFGVPLLGLSVAIGAGALKLGELAAPASVEGGRAAILDDPEHQKSCLCCQLQSREAIAKRPRRRIEVPIELPPGSPGAIRSGRNLEGVPGVSLQ</sequence>
<reference evidence="2 3" key="2">
    <citation type="submission" date="2019-01" db="EMBL/GenBank/DDBJ databases">
        <title>Tautonia sociabilis, a novel thermotolerant planctomycete of Isosphaeraceae family, isolated from a 4000 m deep subterranean habitat.</title>
        <authorList>
            <person name="Kovaleva O.L."/>
            <person name="Elcheninov A.G."/>
            <person name="Van Heerden E."/>
            <person name="Toshchakov S.V."/>
            <person name="Novikov A."/>
            <person name="Bonch-Osmolovskaya E.A."/>
            <person name="Kublanov I.V."/>
        </authorList>
    </citation>
    <scope>NUCLEOTIDE SEQUENCE [LARGE SCALE GENOMIC DNA]</scope>
    <source>
        <strain evidence="2 3">GM2012</strain>
    </source>
</reference>
<evidence type="ECO:0000256" key="1">
    <source>
        <dbReference type="SAM" id="MobiDB-lite"/>
    </source>
</evidence>
<evidence type="ECO:0000313" key="2">
    <source>
        <dbReference type="EMBL" id="RUL88984.1"/>
    </source>
</evidence>
<dbReference type="Proteomes" id="UP000280296">
    <property type="component" value="Unassembled WGS sequence"/>
</dbReference>
<feature type="region of interest" description="Disordered" evidence="1">
    <location>
        <begin position="80"/>
        <end position="105"/>
    </location>
</feature>
<keyword evidence="3" id="KW-1185">Reference proteome</keyword>
<evidence type="ECO:0000313" key="3">
    <source>
        <dbReference type="Proteomes" id="UP000280296"/>
    </source>
</evidence>
<name>A0A432MNG7_9BACT</name>
<comment type="caution">
    <text evidence="2">The sequence shown here is derived from an EMBL/GenBank/DDBJ whole genome shotgun (WGS) entry which is preliminary data.</text>
</comment>